<reference evidence="1" key="2">
    <citation type="submission" date="2020-11" db="EMBL/GenBank/DDBJ databases">
        <authorList>
            <person name="McCartney M.A."/>
            <person name="Auch B."/>
            <person name="Kono T."/>
            <person name="Mallez S."/>
            <person name="Becker A."/>
            <person name="Gohl D.M."/>
            <person name="Silverstein K.A.T."/>
            <person name="Koren S."/>
            <person name="Bechman K.B."/>
            <person name="Herman A."/>
            <person name="Abrahante J.E."/>
            <person name="Garbe J."/>
        </authorList>
    </citation>
    <scope>NUCLEOTIDE SEQUENCE</scope>
    <source>
        <strain evidence="1">Duluth1</strain>
        <tissue evidence="1">Whole animal</tissue>
    </source>
</reference>
<evidence type="ECO:0000313" key="1">
    <source>
        <dbReference type="EMBL" id="KAH3839386.1"/>
    </source>
</evidence>
<gene>
    <name evidence="1" type="ORF">DPMN_112815</name>
</gene>
<keyword evidence="2" id="KW-1185">Reference proteome</keyword>
<name>A0A9D4QQ35_DREPO</name>
<organism evidence="1 2">
    <name type="scientific">Dreissena polymorpha</name>
    <name type="common">Zebra mussel</name>
    <name type="synonym">Mytilus polymorpha</name>
    <dbReference type="NCBI Taxonomy" id="45954"/>
    <lineage>
        <taxon>Eukaryota</taxon>
        <taxon>Metazoa</taxon>
        <taxon>Spiralia</taxon>
        <taxon>Lophotrochozoa</taxon>
        <taxon>Mollusca</taxon>
        <taxon>Bivalvia</taxon>
        <taxon>Autobranchia</taxon>
        <taxon>Heteroconchia</taxon>
        <taxon>Euheterodonta</taxon>
        <taxon>Imparidentia</taxon>
        <taxon>Neoheterodontei</taxon>
        <taxon>Myida</taxon>
        <taxon>Dreissenoidea</taxon>
        <taxon>Dreissenidae</taxon>
        <taxon>Dreissena</taxon>
    </lineage>
</organism>
<evidence type="ECO:0000313" key="2">
    <source>
        <dbReference type="Proteomes" id="UP000828390"/>
    </source>
</evidence>
<reference evidence="1" key="1">
    <citation type="journal article" date="2019" name="bioRxiv">
        <title>The Genome of the Zebra Mussel, Dreissena polymorpha: A Resource for Invasive Species Research.</title>
        <authorList>
            <person name="McCartney M.A."/>
            <person name="Auch B."/>
            <person name="Kono T."/>
            <person name="Mallez S."/>
            <person name="Zhang Y."/>
            <person name="Obille A."/>
            <person name="Becker A."/>
            <person name="Abrahante J.E."/>
            <person name="Garbe J."/>
            <person name="Badalamenti J.P."/>
            <person name="Herman A."/>
            <person name="Mangelson H."/>
            <person name="Liachko I."/>
            <person name="Sullivan S."/>
            <person name="Sone E.D."/>
            <person name="Koren S."/>
            <person name="Silverstein K.A.T."/>
            <person name="Beckman K.B."/>
            <person name="Gohl D.M."/>
        </authorList>
    </citation>
    <scope>NUCLEOTIDE SEQUENCE</scope>
    <source>
        <strain evidence="1">Duluth1</strain>
        <tissue evidence="1">Whole animal</tissue>
    </source>
</reference>
<accession>A0A9D4QQ35</accession>
<protein>
    <submittedName>
        <fullName evidence="1">Uncharacterized protein</fullName>
    </submittedName>
</protein>
<dbReference type="Proteomes" id="UP000828390">
    <property type="component" value="Unassembled WGS sequence"/>
</dbReference>
<proteinExistence type="predicted"/>
<comment type="caution">
    <text evidence="1">The sequence shown here is derived from an EMBL/GenBank/DDBJ whole genome shotgun (WGS) entry which is preliminary data.</text>
</comment>
<dbReference type="EMBL" id="JAIWYP010000004">
    <property type="protein sequence ID" value="KAH3839386.1"/>
    <property type="molecule type" value="Genomic_DNA"/>
</dbReference>
<sequence length="106" mass="11206">MSTYVPGTGGSKAGSWIIATIPVRSHTSTNTEVSPNPAPISSVSPSCSFRDVTASYSTHPQGTCHDVAFSSQNNTNISIDNAQNNQLQSLFAGSNVSIQNVNVYMR</sequence>
<dbReference type="AlphaFoldDB" id="A0A9D4QQ35"/>